<evidence type="ECO:0000313" key="6">
    <source>
        <dbReference type="Ensembl" id="ENSXETP00000027575"/>
    </source>
</evidence>
<reference evidence="6" key="1">
    <citation type="journal article" date="2010" name="Science">
        <title>The genome of the Western clawed frog Xenopus tropicalis.</title>
        <authorList>
            <person name="Hellsten U."/>
            <person name="Harland R.M."/>
            <person name="Gilchrist M.J."/>
            <person name="Hendrix D."/>
            <person name="Jurka J."/>
            <person name="Kapitonov V."/>
            <person name="Ovcharenko I."/>
            <person name="Putnam N.H."/>
            <person name="Shu S."/>
            <person name="Taher L."/>
            <person name="Blitz I.L."/>
            <person name="Blumberg B."/>
            <person name="Dichmann D.S."/>
            <person name="Dubchak I."/>
            <person name="Amaya E."/>
            <person name="Detter J.C."/>
            <person name="Fletcher R."/>
            <person name="Gerhard D.S."/>
            <person name="Goodstein D."/>
            <person name="Graves T."/>
            <person name="Grigoriev I.V."/>
            <person name="Grimwood J."/>
            <person name="Kawashima T."/>
            <person name="Lindquist E."/>
            <person name="Lucas S.M."/>
            <person name="Mead P.E."/>
            <person name="Mitros T."/>
            <person name="Ogino H."/>
            <person name="Ohta Y."/>
            <person name="Poliakov A.V."/>
            <person name="Pollet N."/>
            <person name="Robert J."/>
            <person name="Salamov A."/>
            <person name="Sater A.K."/>
            <person name="Schmutz J."/>
            <person name="Terry A."/>
            <person name="Vize P.D."/>
            <person name="Warren W.C."/>
            <person name="Wells D."/>
            <person name="Wills A."/>
            <person name="Wilson R.K."/>
            <person name="Zimmerman L.B."/>
            <person name="Zorn A.M."/>
            <person name="Grainger R."/>
            <person name="Grammer T."/>
            <person name="Khokha M.K."/>
            <person name="Richardson P.M."/>
            <person name="Rokhsar D.S."/>
        </authorList>
    </citation>
    <scope>NUCLEOTIDE SEQUENCE [LARGE SCALE GENOMIC DNA]</scope>
    <source>
        <strain evidence="6">Nigerian</strain>
    </source>
</reference>
<dbReference type="InterPro" id="IPR003598">
    <property type="entry name" value="Ig_sub2"/>
</dbReference>
<dbReference type="Pfam" id="PF13895">
    <property type="entry name" value="Ig_2"/>
    <property type="match status" value="1"/>
</dbReference>
<protein>
    <recommendedName>
        <fullName evidence="5">Ig-like domain-containing protein</fullName>
    </recommendedName>
</protein>
<dbReference type="Gene3D" id="2.60.40.10">
    <property type="entry name" value="Immunoglobulins"/>
    <property type="match status" value="2"/>
</dbReference>
<keyword evidence="3" id="KW-1015">Disulfide bond</keyword>
<dbReference type="FunFam" id="2.60.40.10:FF:000651">
    <property type="entry name" value="Fc receptor like 1"/>
    <property type="match status" value="1"/>
</dbReference>
<dbReference type="GeneTree" id="ENSGT01050000244808"/>
<dbReference type="AlphaFoldDB" id="L7N3C3"/>
<dbReference type="PaxDb" id="8364-ENSXETP00000062820"/>
<organism evidence="6">
    <name type="scientific">Xenopus tropicalis</name>
    <name type="common">Western clawed frog</name>
    <name type="synonym">Silurana tropicalis</name>
    <dbReference type="NCBI Taxonomy" id="8364"/>
    <lineage>
        <taxon>Eukaryota</taxon>
        <taxon>Metazoa</taxon>
        <taxon>Chordata</taxon>
        <taxon>Craniata</taxon>
        <taxon>Vertebrata</taxon>
        <taxon>Euteleostomi</taxon>
        <taxon>Amphibia</taxon>
        <taxon>Batrachia</taxon>
        <taxon>Anura</taxon>
        <taxon>Pipoidea</taxon>
        <taxon>Pipidae</taxon>
        <taxon>Xenopodinae</taxon>
        <taxon>Xenopus</taxon>
        <taxon>Silurana</taxon>
    </lineage>
</organism>
<dbReference type="InterPro" id="IPR013783">
    <property type="entry name" value="Ig-like_fold"/>
</dbReference>
<dbReference type="SUPFAM" id="SSF48726">
    <property type="entry name" value="Immunoglobulin"/>
    <property type="match status" value="2"/>
</dbReference>
<dbReference type="HOGENOM" id="CLU_023383_6_1_1"/>
<dbReference type="InterPro" id="IPR036179">
    <property type="entry name" value="Ig-like_dom_sf"/>
</dbReference>
<sequence length="314" mass="34717">MGSPQHIYSSTNPIQLTGMGSPQHMYSSTNPIQLTGMGSPQHIYLGLRMLTQNKESICHSIPSARLRKFTYGCYTFFFPDLLILQAPPAVHEGDSLSLRCHSRPGYVTRNPVFYKDNKPIGPPVSGSELQIGRVNVTVSGTYGSNKDFSPPKPSSGNSIEDHVAYIIIPIIFLELFSAPQIKVSSDQMTEGDHMTITCDTELRPHRATTELQFAFYRNGHNVQGFSLSNQYGVPSAQLEDSGIYTCEVQTPTGSVRKRSNVGHIHIQGEAPPTQSDYRAAVCFLQKWAQCAGIQFIQPIWSPLSSAGGFWELYL</sequence>
<dbReference type="eggNOG" id="ENOG502S65W">
    <property type="taxonomic scope" value="Eukaryota"/>
</dbReference>
<evidence type="ECO:0000256" key="2">
    <source>
        <dbReference type="ARBA" id="ARBA00022737"/>
    </source>
</evidence>
<dbReference type="PANTHER" id="PTHR11481">
    <property type="entry name" value="IMMUNOGLOBULIN FC RECEPTOR"/>
    <property type="match status" value="1"/>
</dbReference>
<dbReference type="PROSITE" id="PS50835">
    <property type="entry name" value="IG_LIKE"/>
    <property type="match status" value="1"/>
</dbReference>
<evidence type="ECO:0000256" key="1">
    <source>
        <dbReference type="ARBA" id="ARBA00022729"/>
    </source>
</evidence>
<evidence type="ECO:0000259" key="5">
    <source>
        <dbReference type="PROSITE" id="PS50835"/>
    </source>
</evidence>
<proteinExistence type="predicted"/>
<dbReference type="Ensembl" id="ENSXETT00000027575">
    <property type="protein sequence ID" value="ENSXETP00000027575"/>
    <property type="gene ID" value="ENSXETG00000036401"/>
</dbReference>
<dbReference type="InterPro" id="IPR050488">
    <property type="entry name" value="Ig_Fc_receptor"/>
</dbReference>
<keyword evidence="1" id="KW-0732">Signal</keyword>
<keyword evidence="4" id="KW-0393">Immunoglobulin domain</keyword>
<keyword evidence="2" id="KW-0677">Repeat</keyword>
<name>L7N3C3_XENTR</name>
<feature type="domain" description="Ig-like" evidence="5">
    <location>
        <begin position="179"/>
        <end position="262"/>
    </location>
</feature>
<evidence type="ECO:0000256" key="4">
    <source>
        <dbReference type="ARBA" id="ARBA00023319"/>
    </source>
</evidence>
<dbReference type="SMART" id="SM00408">
    <property type="entry name" value="IGc2"/>
    <property type="match status" value="2"/>
</dbReference>
<evidence type="ECO:0000256" key="3">
    <source>
        <dbReference type="ARBA" id="ARBA00023157"/>
    </source>
</evidence>
<dbReference type="InterPro" id="IPR007110">
    <property type="entry name" value="Ig-like_dom"/>
</dbReference>
<dbReference type="PANTHER" id="PTHR11481:SF110">
    <property type="entry name" value="FC RECEPTOR-LIKE PROTEIN 3"/>
    <property type="match status" value="1"/>
</dbReference>
<dbReference type="STRING" id="8364.ENSXETP00000027575"/>
<accession>L7N3C3</accession>
<reference evidence="6" key="2">
    <citation type="submission" date="2013-01" db="UniProtKB">
        <authorList>
            <consortium name="Ensembl"/>
        </authorList>
    </citation>
    <scope>IDENTIFICATION</scope>
</reference>